<gene>
    <name evidence="3" type="ORF">HETSPECPRED_005424</name>
</gene>
<evidence type="ECO:0000313" key="3">
    <source>
        <dbReference type="EMBL" id="CAF9923803.1"/>
    </source>
</evidence>
<dbReference type="PANTHER" id="PTHR23028:SF128">
    <property type="entry name" value="ACYLTRANSFERASE 3 DOMAIN-CONTAINING PROTEIN"/>
    <property type="match status" value="1"/>
</dbReference>
<feature type="transmembrane region" description="Helical" evidence="1">
    <location>
        <begin position="338"/>
        <end position="357"/>
    </location>
</feature>
<dbReference type="GO" id="GO:0016747">
    <property type="term" value="F:acyltransferase activity, transferring groups other than amino-acyl groups"/>
    <property type="evidence" value="ECO:0007669"/>
    <property type="project" value="InterPro"/>
</dbReference>
<reference evidence="3" key="1">
    <citation type="submission" date="2021-03" db="EMBL/GenBank/DDBJ databases">
        <authorList>
            <person name="Tagirdzhanova G."/>
        </authorList>
    </citation>
    <scope>NUCLEOTIDE SEQUENCE</scope>
</reference>
<proteinExistence type="predicted"/>
<feature type="transmembrane region" description="Helical" evidence="1">
    <location>
        <begin position="109"/>
        <end position="129"/>
    </location>
</feature>
<feature type="transmembrane region" description="Helical" evidence="1">
    <location>
        <begin position="377"/>
        <end position="398"/>
    </location>
</feature>
<feature type="transmembrane region" description="Helical" evidence="1">
    <location>
        <begin position="182"/>
        <end position="200"/>
    </location>
</feature>
<dbReference type="Pfam" id="PF01757">
    <property type="entry name" value="Acyl_transf_3"/>
    <property type="match status" value="1"/>
</dbReference>
<keyword evidence="1" id="KW-0472">Membrane</keyword>
<keyword evidence="1" id="KW-1133">Transmembrane helix</keyword>
<evidence type="ECO:0000256" key="1">
    <source>
        <dbReference type="SAM" id="Phobius"/>
    </source>
</evidence>
<dbReference type="Proteomes" id="UP000664521">
    <property type="component" value="Unassembled WGS sequence"/>
</dbReference>
<dbReference type="OrthoDB" id="5405781at2759"/>
<keyword evidence="1" id="KW-0812">Transmembrane</keyword>
<comment type="caution">
    <text evidence="3">The sequence shown here is derived from an EMBL/GenBank/DDBJ whole genome shotgun (WGS) entry which is preliminary data.</text>
</comment>
<organism evidence="3 4">
    <name type="scientific">Heterodermia speciosa</name>
    <dbReference type="NCBI Taxonomy" id="116794"/>
    <lineage>
        <taxon>Eukaryota</taxon>
        <taxon>Fungi</taxon>
        <taxon>Dikarya</taxon>
        <taxon>Ascomycota</taxon>
        <taxon>Pezizomycotina</taxon>
        <taxon>Lecanoromycetes</taxon>
        <taxon>OSLEUM clade</taxon>
        <taxon>Lecanoromycetidae</taxon>
        <taxon>Caliciales</taxon>
        <taxon>Physciaceae</taxon>
        <taxon>Heterodermia</taxon>
    </lineage>
</organism>
<evidence type="ECO:0000259" key="2">
    <source>
        <dbReference type="Pfam" id="PF01757"/>
    </source>
</evidence>
<protein>
    <recommendedName>
        <fullName evidence="2">Acyltransferase 3 domain-containing protein</fullName>
    </recommendedName>
</protein>
<feature type="domain" description="Acyltransferase 3" evidence="2">
    <location>
        <begin position="12"/>
        <end position="392"/>
    </location>
</feature>
<dbReference type="AlphaFoldDB" id="A0A8H3FKZ5"/>
<evidence type="ECO:0000313" key="4">
    <source>
        <dbReference type="Proteomes" id="UP000664521"/>
    </source>
</evidence>
<dbReference type="EMBL" id="CAJPDS010000034">
    <property type="protein sequence ID" value="CAF9923803.1"/>
    <property type="molecule type" value="Genomic_DNA"/>
</dbReference>
<feature type="transmembrane region" description="Helical" evidence="1">
    <location>
        <begin position="55"/>
        <end position="77"/>
    </location>
</feature>
<name>A0A8H3FKZ5_9LECA</name>
<dbReference type="InterPro" id="IPR050879">
    <property type="entry name" value="Acyltransferase_3"/>
</dbReference>
<sequence length="440" mass="49499">MPPPAAGKRDVVWADGLRGIASVLVVTAHITRSLVPHLLAPAMSEKLPPTFFQLPFVRCLVMGRASVAAFALLAGYVNSLSALKKARAGNTEAALQGIAKSAFRRTGRFVTPAVIATTLSWLLCQFGAYRIANISSSNWIRDTSPGPSSSFAMAFYDLFKNLGTTWLNGANEYDRIQWTLTYLLKGSMMTYLTLFATVYVKPKWRMIICAGLYYFKWKSGDSLVGFNVFCGIILAEVSLDRDIQEAVDRHPYLRMVGSACCIVLGLFFCSYPEEKPEWARWSDFETKLGHYMFPQGVEYARYYPGLGSNVLTLGVMFNDTAKKLLSQRFFLFLGKNSFPIYLIHAPMIRTVLTWVLFGFSKRPDNGKDDKGHQLPPGWLPVASTWVCLIAIPVFYVFLYRVANLWSNYVDPFCGRVTQWFEDLVFRDDAKTASEKPLLLQ</sequence>
<dbReference type="InterPro" id="IPR002656">
    <property type="entry name" value="Acyl_transf_3_dom"/>
</dbReference>
<accession>A0A8H3FKZ5</accession>
<dbReference type="PANTHER" id="PTHR23028">
    <property type="entry name" value="ACETYLTRANSFERASE"/>
    <property type="match status" value="1"/>
</dbReference>
<keyword evidence="4" id="KW-1185">Reference proteome</keyword>